<dbReference type="NCBIfam" id="TIGR01563">
    <property type="entry name" value="gp16_SPP1"/>
    <property type="match status" value="1"/>
</dbReference>
<dbReference type="EMBL" id="CEKZ01000001">
    <property type="protein sequence ID" value="CEQ02004.1"/>
    <property type="molecule type" value="Genomic_DNA"/>
</dbReference>
<dbReference type="OrthoDB" id="9808209at2"/>
<dbReference type="Gene3D" id="2.40.10.270">
    <property type="entry name" value="Bacteriophage SPP1 head-tail adaptor protein"/>
    <property type="match status" value="1"/>
</dbReference>
<sequence>MAECRLTERIKIEKLSGSNETNENGFDEEIWKEHYKCWSGYKRVSGKEYIAAKANNSENMVTFTVRYCKKVKELLDPGASKIFRIEYKGFYYDILDVLDFENRHEFVDIKAKINC</sequence>
<evidence type="ECO:0000313" key="1">
    <source>
        <dbReference type="EMBL" id="CEQ02004.1"/>
    </source>
</evidence>
<organism evidence="1 2">
    <name type="scientific">Paraclostridium sordellii</name>
    <name type="common">Clostridium sordellii</name>
    <dbReference type="NCBI Taxonomy" id="1505"/>
    <lineage>
        <taxon>Bacteria</taxon>
        <taxon>Bacillati</taxon>
        <taxon>Bacillota</taxon>
        <taxon>Clostridia</taxon>
        <taxon>Peptostreptococcales</taxon>
        <taxon>Peptostreptococcaceae</taxon>
        <taxon>Paraclostridium</taxon>
    </lineage>
</organism>
<accession>A0A0C7R1H4</accession>
<reference evidence="1 2" key="1">
    <citation type="submission" date="2015-01" db="EMBL/GenBank/DDBJ databases">
        <authorList>
            <person name="Aslett A.Martin."/>
            <person name="De Silva Nishadi"/>
        </authorList>
    </citation>
    <scope>NUCLEOTIDE SEQUENCE [LARGE SCALE GENOMIC DNA]</scope>
    <source>
        <strain evidence="1 2">R28058</strain>
    </source>
</reference>
<gene>
    <name evidence="1" type="ORF">R28058_33751</name>
</gene>
<proteinExistence type="predicted"/>
<dbReference type="AlphaFoldDB" id="A0A0C7R1H4"/>
<evidence type="ECO:0000313" key="2">
    <source>
        <dbReference type="Proteomes" id="UP000049127"/>
    </source>
</evidence>
<dbReference type="Proteomes" id="UP000049127">
    <property type="component" value="Unassembled WGS sequence"/>
</dbReference>
<dbReference type="RefSeq" id="WP_055341070.1">
    <property type="nucleotide sequence ID" value="NZ_CEKZ01000001.1"/>
</dbReference>
<dbReference type="InterPro" id="IPR038666">
    <property type="entry name" value="SSP1_head-tail_sf"/>
</dbReference>
<name>A0A0C7R1H4_PARSO</name>
<protein>
    <submittedName>
        <fullName evidence="1">Putative phage head-tail adaptor</fullName>
    </submittedName>
</protein>
<dbReference type="InterPro" id="IPR008767">
    <property type="entry name" value="Phage_SPP1_head-tail_adaptor"/>
</dbReference>
<dbReference type="Pfam" id="PF05521">
    <property type="entry name" value="Phage_HCP"/>
    <property type="match status" value="1"/>
</dbReference>